<reference evidence="2" key="1">
    <citation type="submission" date="2020-10" db="EMBL/GenBank/DDBJ databases">
        <title>Connecting structure to function with the recovery of over 1000 high-quality activated sludge metagenome-assembled genomes encoding full-length rRNA genes using long-read sequencing.</title>
        <authorList>
            <person name="Singleton C.M."/>
            <person name="Petriglieri F."/>
            <person name="Kristensen J.M."/>
            <person name="Kirkegaard R.H."/>
            <person name="Michaelsen T.Y."/>
            <person name="Andersen M.H."/>
            <person name="Karst S.M."/>
            <person name="Dueholm M.S."/>
            <person name="Nielsen P.H."/>
            <person name="Albertsen M."/>
        </authorList>
    </citation>
    <scope>NUCLEOTIDE SEQUENCE</scope>
    <source>
        <strain evidence="2">OdNE_18-Q3-R46-58_BAT3C.305</strain>
    </source>
</reference>
<dbReference type="Proteomes" id="UP000808146">
    <property type="component" value="Unassembled WGS sequence"/>
</dbReference>
<keyword evidence="1" id="KW-0472">Membrane</keyword>
<sequence>MLIPLPFGVLLAARQRRPRWLLAFMAISMSGLAVLGMSVLTSLVDGTPILPMGLREWREFIEYAASIGLSFVTGLIIGSMSGQKARVQRAAEACPWHSLAWSATARRRTNFRQWSRDSTIWAGTLTAAGTTLGCRPRSACRA</sequence>
<evidence type="ECO:0000313" key="2">
    <source>
        <dbReference type="EMBL" id="MBK8889532.1"/>
    </source>
</evidence>
<evidence type="ECO:0000256" key="1">
    <source>
        <dbReference type="SAM" id="Phobius"/>
    </source>
</evidence>
<feature type="transmembrane region" description="Helical" evidence="1">
    <location>
        <begin position="20"/>
        <end position="40"/>
    </location>
</feature>
<proteinExistence type="predicted"/>
<name>A0A9D7QJL0_9RHOO</name>
<keyword evidence="1" id="KW-1133">Transmembrane helix</keyword>
<organism evidence="2 3">
    <name type="scientific">Candidatus Dechloromonas phosphorivorans</name>
    <dbReference type="NCBI Taxonomy" id="2899244"/>
    <lineage>
        <taxon>Bacteria</taxon>
        <taxon>Pseudomonadati</taxon>
        <taxon>Pseudomonadota</taxon>
        <taxon>Betaproteobacteria</taxon>
        <taxon>Rhodocyclales</taxon>
        <taxon>Azonexaceae</taxon>
        <taxon>Dechloromonas</taxon>
    </lineage>
</organism>
<protein>
    <submittedName>
        <fullName evidence="2">Uncharacterized protein</fullName>
    </submittedName>
</protein>
<evidence type="ECO:0000313" key="3">
    <source>
        <dbReference type="Proteomes" id="UP000808146"/>
    </source>
</evidence>
<dbReference type="EMBL" id="JADKBR010000002">
    <property type="protein sequence ID" value="MBK8889532.1"/>
    <property type="molecule type" value="Genomic_DNA"/>
</dbReference>
<gene>
    <name evidence="2" type="ORF">IPN75_03630</name>
</gene>
<keyword evidence="1" id="KW-0812">Transmembrane</keyword>
<accession>A0A9D7QJL0</accession>
<comment type="caution">
    <text evidence="2">The sequence shown here is derived from an EMBL/GenBank/DDBJ whole genome shotgun (WGS) entry which is preliminary data.</text>
</comment>
<feature type="transmembrane region" description="Helical" evidence="1">
    <location>
        <begin position="60"/>
        <end position="80"/>
    </location>
</feature>
<dbReference type="AlphaFoldDB" id="A0A9D7QJL0"/>